<protein>
    <submittedName>
        <fullName evidence="7">Alpha/beta hydrolase fold domain-containing protein</fullName>
    </submittedName>
</protein>
<evidence type="ECO:0000313" key="6">
    <source>
        <dbReference type="EMBL" id="MRY83185.1"/>
    </source>
</evidence>
<keyword evidence="3" id="KW-0732">Signal</keyword>
<evidence type="ECO:0000313" key="8">
    <source>
        <dbReference type="Proteomes" id="UP000450599"/>
    </source>
</evidence>
<dbReference type="InterPro" id="IPR049492">
    <property type="entry name" value="BD-FAE-like_dom"/>
</dbReference>
<dbReference type="InterPro" id="IPR029058">
    <property type="entry name" value="AB_hydrolase_fold"/>
</dbReference>
<organism evidence="7 9">
    <name type="scientific">Parabacteroides distasonis</name>
    <dbReference type="NCBI Taxonomy" id="823"/>
    <lineage>
        <taxon>Bacteria</taxon>
        <taxon>Pseudomonadati</taxon>
        <taxon>Bacteroidota</taxon>
        <taxon>Bacteroidia</taxon>
        <taxon>Bacteroidales</taxon>
        <taxon>Tannerellaceae</taxon>
        <taxon>Parabacteroides</taxon>
    </lineage>
</organism>
<dbReference type="Proteomes" id="UP000450599">
    <property type="component" value="Unassembled WGS sequence"/>
</dbReference>
<gene>
    <name evidence="7" type="ORF">GKD54_02555</name>
    <name evidence="6" type="ORF">GKD58_02675</name>
</gene>
<dbReference type="SUPFAM" id="SSF53474">
    <property type="entry name" value="alpha/beta-Hydrolases"/>
    <property type="match status" value="1"/>
</dbReference>
<dbReference type="Proteomes" id="UP000471216">
    <property type="component" value="Unassembled WGS sequence"/>
</dbReference>
<accession>A0A6I2NVQ7</accession>
<dbReference type="EMBL" id="WKMW01000002">
    <property type="protein sequence ID" value="MRY83185.1"/>
    <property type="molecule type" value="Genomic_DNA"/>
</dbReference>
<comment type="similarity">
    <text evidence="1">Belongs to the 'GDXG' lipolytic enzyme family.</text>
</comment>
<comment type="caution">
    <text evidence="7">The sequence shown here is derived from an EMBL/GenBank/DDBJ whole genome shotgun (WGS) entry which is preliminary data.</text>
</comment>
<dbReference type="PANTHER" id="PTHR48081">
    <property type="entry name" value="AB HYDROLASE SUPERFAMILY PROTEIN C4A8.06C"/>
    <property type="match status" value="1"/>
</dbReference>
<evidence type="ECO:0000259" key="5">
    <source>
        <dbReference type="Pfam" id="PF20434"/>
    </source>
</evidence>
<feature type="chain" id="PRO_5033883402" evidence="3">
    <location>
        <begin position="31"/>
        <end position="282"/>
    </location>
</feature>
<dbReference type="GO" id="GO:0004806">
    <property type="term" value="F:triacylglycerol lipase activity"/>
    <property type="evidence" value="ECO:0007669"/>
    <property type="project" value="TreeGrafter"/>
</dbReference>
<evidence type="ECO:0000256" key="2">
    <source>
        <dbReference type="ARBA" id="ARBA00022801"/>
    </source>
</evidence>
<evidence type="ECO:0000313" key="9">
    <source>
        <dbReference type="Proteomes" id="UP000471216"/>
    </source>
</evidence>
<dbReference type="Pfam" id="PF20434">
    <property type="entry name" value="BD-FAE"/>
    <property type="match status" value="1"/>
</dbReference>
<dbReference type="InterPro" id="IPR050300">
    <property type="entry name" value="GDXG_lipolytic_enzyme"/>
</dbReference>
<proteinExistence type="inferred from homology"/>
<feature type="domain" description="Dienelactone hydrolase" evidence="4">
    <location>
        <begin position="205"/>
        <end position="261"/>
    </location>
</feature>
<keyword evidence="2 7" id="KW-0378">Hydrolase</keyword>
<dbReference type="Pfam" id="PF01738">
    <property type="entry name" value="DLH"/>
    <property type="match status" value="1"/>
</dbReference>
<evidence type="ECO:0000256" key="3">
    <source>
        <dbReference type="SAM" id="SignalP"/>
    </source>
</evidence>
<evidence type="ECO:0000259" key="4">
    <source>
        <dbReference type="Pfam" id="PF01738"/>
    </source>
</evidence>
<feature type="domain" description="BD-FAE-like" evidence="5">
    <location>
        <begin position="54"/>
        <end position="155"/>
    </location>
</feature>
<evidence type="ECO:0000313" key="7">
    <source>
        <dbReference type="EMBL" id="MRZ05115.1"/>
    </source>
</evidence>
<dbReference type="PANTHER" id="PTHR48081:SF30">
    <property type="entry name" value="ACETYL-HYDROLASE LIPR-RELATED"/>
    <property type="match status" value="1"/>
</dbReference>
<evidence type="ECO:0000256" key="1">
    <source>
        <dbReference type="ARBA" id="ARBA00010515"/>
    </source>
</evidence>
<dbReference type="Gene3D" id="3.40.50.1820">
    <property type="entry name" value="alpha/beta hydrolase"/>
    <property type="match status" value="1"/>
</dbReference>
<dbReference type="AlphaFoldDB" id="A0A6I2NVQ7"/>
<sequence length="282" mass="32010">MTFILNKNMRILIVILMSQLFTCLSLQARSAEVVYKTVGSLQMKLYIDYPDDMKASEKRPAIVFYFGGGWIDGNVVHFKPQADHFVKKGLITVRVDYRVQGRHKVPPFVCLSDAKSAIRYIRKNADSLCVKSDSIVASGGSAGGHLAAAIASIDGFNDAMDDLSVSCKPNLLVLFNPVLDNGPEGYGYERVKKHYKEFSPYYNIKEGLPPTIIFLGTNDNLIPVDMMEKYRDNMLKSGNVCDLHLYKDQQHGFFNYGRNNNVYYYDTLKKMETFLNRFGYIK</sequence>
<dbReference type="InterPro" id="IPR002925">
    <property type="entry name" value="Dienelactn_hydro"/>
</dbReference>
<name>A0A6I2NVQ7_PARDI</name>
<reference evidence="8 9" key="1">
    <citation type="journal article" date="2019" name="Nat. Med.">
        <title>A library of human gut bacterial isolates paired with longitudinal multiomics data enables mechanistic microbiome research.</title>
        <authorList>
            <person name="Poyet M."/>
            <person name="Groussin M."/>
            <person name="Gibbons S.M."/>
            <person name="Avila-Pacheco J."/>
            <person name="Jiang X."/>
            <person name="Kearney S.M."/>
            <person name="Perrotta A.R."/>
            <person name="Berdy B."/>
            <person name="Zhao S."/>
            <person name="Lieberman T.D."/>
            <person name="Swanson P.K."/>
            <person name="Smith M."/>
            <person name="Roesemann S."/>
            <person name="Alexander J.E."/>
            <person name="Rich S.A."/>
            <person name="Livny J."/>
            <person name="Vlamakis H."/>
            <person name="Clish C."/>
            <person name="Bullock K."/>
            <person name="Deik A."/>
            <person name="Scott J."/>
            <person name="Pierce K.A."/>
            <person name="Xavier R.J."/>
            <person name="Alm E.J."/>
        </authorList>
    </citation>
    <scope>NUCLEOTIDE SEQUENCE [LARGE SCALE GENOMIC DNA]</scope>
    <source>
        <strain evidence="7 9">BIOML-A10</strain>
        <strain evidence="6 8">BIOML-A11</strain>
    </source>
</reference>
<feature type="signal peptide" evidence="3">
    <location>
        <begin position="1"/>
        <end position="30"/>
    </location>
</feature>
<dbReference type="EMBL" id="WKMX01000002">
    <property type="protein sequence ID" value="MRZ05115.1"/>
    <property type="molecule type" value="Genomic_DNA"/>
</dbReference>